<keyword evidence="10" id="KW-0282">Flagellum</keyword>
<dbReference type="EMBL" id="CP009253">
    <property type="protein sequence ID" value="ALD15284.1"/>
    <property type="molecule type" value="Genomic_DNA"/>
</dbReference>
<dbReference type="SUPFAM" id="SSF117143">
    <property type="entry name" value="Flagellar hook protein flgE"/>
    <property type="match status" value="1"/>
</dbReference>
<evidence type="ECO:0000256" key="2">
    <source>
        <dbReference type="ARBA" id="ARBA00009677"/>
    </source>
</evidence>
<comment type="similarity">
    <text evidence="2 6">Belongs to the flagella basal body rod proteins family.</text>
</comment>
<evidence type="ECO:0000313" key="11">
    <source>
        <dbReference type="Proteomes" id="UP000066321"/>
    </source>
</evidence>
<dbReference type="Pfam" id="PF00460">
    <property type="entry name" value="Flg_bb_rod"/>
    <property type="match status" value="1"/>
</dbReference>
<sequence length="246" mass="28419">MDNTIYQSMKSAIQLLENQNIIANNLANISTNGFKETFNVFIKDKNENNLYKTQTKKYYNFSEGLITHTQRKLDLVVKNNGWLVIKDQNGKDAYTKNGHLQINAQGQLTIQNYKVVGKQGDIKIPHNVNVKILSNGTIKEIENKQNNISEKIIGSLKLVCFKKNDLIQKDNGLFYLKKNRFNQNLKVLHDNTIRVQSEMLENSNVNPTKNIVDMISNARQFDMNMKMISMYDQNIERANQLFNVNN</sequence>
<dbReference type="InterPro" id="IPR037925">
    <property type="entry name" value="FlgE/F/G-like"/>
</dbReference>
<evidence type="ECO:0000259" key="8">
    <source>
        <dbReference type="Pfam" id="PF06429"/>
    </source>
</evidence>
<dbReference type="NCBIfam" id="TIGR03506">
    <property type="entry name" value="FlgEFG_subfam"/>
    <property type="match status" value="1"/>
</dbReference>
<evidence type="ECO:0000259" key="9">
    <source>
        <dbReference type="Pfam" id="PF22692"/>
    </source>
</evidence>
<keyword evidence="10" id="KW-0966">Cell projection</keyword>
<comment type="subunit">
    <text evidence="4 6">The basal body constitutes a major portion of the flagellar organelle and consists of five rings (E,L,P,S, and M) mounted on a central rod. The rod consists of about 26 subunits of FlgG in the distal portion, and FlgB, FlgC and FlgF are thought to build up the proximal portion of the rod with about 6 subunits each.</text>
</comment>
<dbReference type="InterPro" id="IPR001444">
    <property type="entry name" value="Flag_bb_rod_N"/>
</dbReference>
<dbReference type="NCBIfam" id="NF009281">
    <property type="entry name" value="PRK12641.1"/>
    <property type="match status" value="1"/>
</dbReference>
<evidence type="ECO:0000256" key="5">
    <source>
        <dbReference type="ARBA" id="ARBA00040228"/>
    </source>
</evidence>
<evidence type="ECO:0000313" key="10">
    <source>
        <dbReference type="EMBL" id="ALD15284.1"/>
    </source>
</evidence>
<keyword evidence="10" id="KW-0969">Cilium</keyword>
<gene>
    <name evidence="10" type="primary">flgF</name>
    <name evidence="10" type="ORF">IX46_01765</name>
</gene>
<feature type="domain" description="Flagellar basal body rod protein N-terminal" evidence="7">
    <location>
        <begin position="10"/>
        <end position="35"/>
    </location>
</feature>
<evidence type="ECO:0000256" key="1">
    <source>
        <dbReference type="ARBA" id="ARBA00004117"/>
    </source>
</evidence>
<dbReference type="RefSeq" id="WP_053940290.1">
    <property type="nucleotide sequence ID" value="NZ_CP009253.1"/>
</dbReference>
<dbReference type="Proteomes" id="UP000066321">
    <property type="component" value="Chromosome"/>
</dbReference>
<evidence type="ECO:0000256" key="4">
    <source>
        <dbReference type="ARBA" id="ARBA00038560"/>
    </source>
</evidence>
<dbReference type="AlphaFoldDB" id="A0A0M4HX10"/>
<accession>A0A0M4HX10</accession>
<dbReference type="PANTHER" id="PTHR30435">
    <property type="entry name" value="FLAGELLAR PROTEIN"/>
    <property type="match status" value="1"/>
</dbReference>
<evidence type="ECO:0000259" key="7">
    <source>
        <dbReference type="Pfam" id="PF00460"/>
    </source>
</evidence>
<dbReference type="KEGG" id="baph:IX46_01765"/>
<evidence type="ECO:0000256" key="3">
    <source>
        <dbReference type="ARBA" id="ARBA00023143"/>
    </source>
</evidence>
<protein>
    <recommendedName>
        <fullName evidence="5 6">Flagellar basal-body rod protein FlgF</fullName>
    </recommendedName>
</protein>
<keyword evidence="3 6" id="KW-0975">Bacterial flagellum</keyword>
<dbReference type="Pfam" id="PF22692">
    <property type="entry name" value="LlgE_F_G_D1"/>
    <property type="match status" value="1"/>
</dbReference>
<reference evidence="10 11" key="1">
    <citation type="journal article" date="2015" name="J Genomics">
        <title>Whole Genome Sequence of the Soybean Aphid Endosymbiont Buchnera aphidicola and Genetic Differentiation among Biotype-Specific Strains.</title>
        <authorList>
            <person name="Cassone B.J."/>
            <person name="Wenger J.A."/>
            <person name="Michel A.P."/>
        </authorList>
    </citation>
    <scope>NUCLEOTIDE SEQUENCE [LARGE SCALE GENOMIC DNA]</scope>
    <source>
        <strain evidence="10 11">BAg</strain>
    </source>
</reference>
<dbReference type="GO" id="GO:0071978">
    <property type="term" value="P:bacterial-type flagellum-dependent swarming motility"/>
    <property type="evidence" value="ECO:0007669"/>
    <property type="project" value="TreeGrafter"/>
</dbReference>
<dbReference type="OrthoDB" id="9804559at2"/>
<dbReference type="InterPro" id="IPR010930">
    <property type="entry name" value="Flg_bb/hook_C_dom"/>
</dbReference>
<proteinExistence type="inferred from homology"/>
<dbReference type="PANTHER" id="PTHR30435:SF18">
    <property type="entry name" value="FLAGELLAR BASAL-BODY ROD PROTEIN FLGF"/>
    <property type="match status" value="1"/>
</dbReference>
<dbReference type="GO" id="GO:0030694">
    <property type="term" value="C:bacterial-type flagellum basal body, rod"/>
    <property type="evidence" value="ECO:0007669"/>
    <property type="project" value="UniProtKB-UniRule"/>
</dbReference>
<name>A0A0M4HX10_9GAMM</name>
<dbReference type="InterPro" id="IPR020013">
    <property type="entry name" value="Flagellar_FlgE/F/G"/>
</dbReference>
<comment type="subcellular location">
    <subcellularLocation>
        <location evidence="1 6">Bacterial flagellum basal body</location>
    </subcellularLocation>
</comment>
<organism evidence="10 11">
    <name type="scientific">Buchnera aphidicola</name>
    <name type="common">Aphis glycines</name>
    <dbReference type="NCBI Taxonomy" id="1265350"/>
    <lineage>
        <taxon>Bacteria</taxon>
        <taxon>Pseudomonadati</taxon>
        <taxon>Pseudomonadota</taxon>
        <taxon>Gammaproteobacteria</taxon>
        <taxon>Enterobacterales</taxon>
        <taxon>Erwiniaceae</taxon>
        <taxon>Buchnera</taxon>
    </lineage>
</organism>
<dbReference type="STRING" id="1265350.IX46_01765"/>
<evidence type="ECO:0000256" key="6">
    <source>
        <dbReference type="RuleBase" id="RU362116"/>
    </source>
</evidence>
<dbReference type="InterPro" id="IPR053967">
    <property type="entry name" value="LlgE_F_G-like_D1"/>
</dbReference>
<dbReference type="PATRIC" id="fig|1265350.3.peg.332"/>
<feature type="domain" description="Flagellar basal-body/hook protein C-terminal" evidence="8">
    <location>
        <begin position="196"/>
        <end position="241"/>
    </location>
</feature>
<feature type="domain" description="Flagellar hook protein FlgE/F/G-like D1" evidence="9">
    <location>
        <begin position="77"/>
        <end position="138"/>
    </location>
</feature>
<dbReference type="Pfam" id="PF06429">
    <property type="entry name" value="Flg_bbr_C"/>
    <property type="match status" value="1"/>
</dbReference>